<dbReference type="AlphaFoldDB" id="A0A210QXU6"/>
<dbReference type="GO" id="GO:0017171">
    <property type="term" value="F:serine hydrolase activity"/>
    <property type="evidence" value="ECO:0007669"/>
    <property type="project" value="TreeGrafter"/>
</dbReference>
<dbReference type="PANTHER" id="PTHR46331">
    <property type="entry name" value="VALACYCLOVIR HYDROLASE"/>
    <property type="match status" value="1"/>
</dbReference>
<evidence type="ECO:0000313" key="2">
    <source>
        <dbReference type="EMBL" id="OWF53546.1"/>
    </source>
</evidence>
<proteinExistence type="predicted"/>
<keyword evidence="2" id="KW-0378">Hydrolase</keyword>
<protein>
    <submittedName>
        <fullName evidence="2">Valacyclovir hydrolase</fullName>
    </submittedName>
</protein>
<name>A0A210QXU6_MIZYE</name>
<evidence type="ECO:0000259" key="1">
    <source>
        <dbReference type="Pfam" id="PF00561"/>
    </source>
</evidence>
<comment type="caution">
    <text evidence="2">The sequence shown here is derived from an EMBL/GenBank/DDBJ whole genome shotgun (WGS) entry which is preliminary data.</text>
</comment>
<organism evidence="2 3">
    <name type="scientific">Mizuhopecten yessoensis</name>
    <name type="common">Japanese scallop</name>
    <name type="synonym">Patinopecten yessoensis</name>
    <dbReference type="NCBI Taxonomy" id="6573"/>
    <lineage>
        <taxon>Eukaryota</taxon>
        <taxon>Metazoa</taxon>
        <taxon>Spiralia</taxon>
        <taxon>Lophotrochozoa</taxon>
        <taxon>Mollusca</taxon>
        <taxon>Bivalvia</taxon>
        <taxon>Autobranchia</taxon>
        <taxon>Pteriomorphia</taxon>
        <taxon>Pectinida</taxon>
        <taxon>Pectinoidea</taxon>
        <taxon>Pectinidae</taxon>
        <taxon>Mizuhopecten</taxon>
    </lineage>
</organism>
<evidence type="ECO:0000313" key="3">
    <source>
        <dbReference type="Proteomes" id="UP000242188"/>
    </source>
</evidence>
<dbReference type="SUPFAM" id="SSF53474">
    <property type="entry name" value="alpha/beta-Hydrolases"/>
    <property type="match status" value="1"/>
</dbReference>
<dbReference type="Proteomes" id="UP000242188">
    <property type="component" value="Unassembled WGS sequence"/>
</dbReference>
<feature type="domain" description="AB hydrolase-1" evidence="1">
    <location>
        <begin position="97"/>
        <end position="206"/>
    </location>
</feature>
<reference evidence="2 3" key="1">
    <citation type="journal article" date="2017" name="Nat. Ecol. Evol.">
        <title>Scallop genome provides insights into evolution of bilaterian karyotype and development.</title>
        <authorList>
            <person name="Wang S."/>
            <person name="Zhang J."/>
            <person name="Jiao W."/>
            <person name="Li J."/>
            <person name="Xun X."/>
            <person name="Sun Y."/>
            <person name="Guo X."/>
            <person name="Huan P."/>
            <person name="Dong B."/>
            <person name="Zhang L."/>
            <person name="Hu X."/>
            <person name="Sun X."/>
            <person name="Wang J."/>
            <person name="Zhao C."/>
            <person name="Wang Y."/>
            <person name="Wang D."/>
            <person name="Huang X."/>
            <person name="Wang R."/>
            <person name="Lv J."/>
            <person name="Li Y."/>
            <person name="Zhang Z."/>
            <person name="Liu B."/>
            <person name="Lu W."/>
            <person name="Hui Y."/>
            <person name="Liang J."/>
            <person name="Zhou Z."/>
            <person name="Hou R."/>
            <person name="Li X."/>
            <person name="Liu Y."/>
            <person name="Li H."/>
            <person name="Ning X."/>
            <person name="Lin Y."/>
            <person name="Zhao L."/>
            <person name="Xing Q."/>
            <person name="Dou J."/>
            <person name="Li Y."/>
            <person name="Mao J."/>
            <person name="Guo H."/>
            <person name="Dou H."/>
            <person name="Li T."/>
            <person name="Mu C."/>
            <person name="Jiang W."/>
            <person name="Fu Q."/>
            <person name="Fu X."/>
            <person name="Miao Y."/>
            <person name="Liu J."/>
            <person name="Yu Q."/>
            <person name="Li R."/>
            <person name="Liao H."/>
            <person name="Li X."/>
            <person name="Kong Y."/>
            <person name="Jiang Z."/>
            <person name="Chourrout D."/>
            <person name="Li R."/>
            <person name="Bao Z."/>
        </authorList>
    </citation>
    <scope>NUCLEOTIDE SEQUENCE [LARGE SCALE GENOMIC DNA]</scope>
    <source>
        <strain evidence="2 3">PY_sf001</strain>
    </source>
</reference>
<accession>A0A210QXU6</accession>
<gene>
    <name evidence="2" type="ORF">KP79_PYT13659</name>
</gene>
<sequence>MVSLNMSRRITKFLGTCTYRRFIVIKNHVNVVPEIKTSIQTRRQLATGNVDPGFFAKMQQARTKLADADKQSAIVSHKEKVNGMDIHFETTGDGQEILLLLPGALGSTRTDFEKQLTGFNKSDYTLVAMDPQGYGRSIPPERTWPLEYLQRDADDALQLCKTLGLRKISVLGWSDGGNTGMILAAKEPALVSKLVVWGANAYFTEQDINAFEKIRDISSWSDRMREPFVKVYGEEYFQKHWSKWVDACQAYYNDREGNIFMDDLKNITAKTLIIHGVKDALVEQEHPDYLHANIKCSELFLMPEGKHNLHIRYSKEFNSLVEEFLKK</sequence>
<dbReference type="STRING" id="6573.A0A210QXU6"/>
<dbReference type="OrthoDB" id="10028263at2759"/>
<dbReference type="Pfam" id="PF00561">
    <property type="entry name" value="Abhydrolase_1"/>
    <property type="match status" value="1"/>
</dbReference>
<dbReference type="InterPro" id="IPR029058">
    <property type="entry name" value="AB_hydrolase_fold"/>
</dbReference>
<dbReference type="Gene3D" id="3.40.50.1820">
    <property type="entry name" value="alpha/beta hydrolase"/>
    <property type="match status" value="1"/>
</dbReference>
<dbReference type="PANTHER" id="PTHR46331:SF2">
    <property type="entry name" value="VALACYCLOVIR HYDROLASE"/>
    <property type="match status" value="1"/>
</dbReference>
<dbReference type="InterPro" id="IPR000073">
    <property type="entry name" value="AB_hydrolase_1"/>
</dbReference>
<dbReference type="EMBL" id="NEDP02001335">
    <property type="protein sequence ID" value="OWF53546.1"/>
    <property type="molecule type" value="Genomic_DNA"/>
</dbReference>
<keyword evidence="3" id="KW-1185">Reference proteome</keyword>